<dbReference type="OrthoDB" id="163438at2759"/>
<sequence>PACAAAEGRGLVQALTIPVGSTVAVLLLAGAALLAACQPRVAVEAPKEPITINLNIKLDADVRLAGPRAKLTAMRITRRTLLLQTGGALAAGALLLGAAAPPARAQSADELKRRGLAGENLQGYLVARDASVTARVEQINAERRRVYQERAAQEGVDVSAIGQIYARQIIQSSPPGTWYQSPSPADVPAEATASAALPSDVDGVVELLQHGSYVADRSLATVLFLALKLGRPLFLEGEAGVGKTEIAKVLAETLGRDLVRLQCYEGLDVASAVYEWDYPRQMVEIRLAEAAESLDRESLESTIFSERFLIERPLLKAIQPNVNGPPVLLIDELDRTDEPFEAFLLEVLSDFQITIPELGTIKAPQPPIVVITSNRTREIHDALKRRCLYHWVPYPTAERELEILRVKAPHAPERLSREIVGFVQRLRDLDLFKLPGIAETIDWAEALTQLDKVALDPQAIDDTLGVLLKYQDDIAKIEGSQAARLLEEVKRDQADPFADAKRQLEAQGRVAGLEAGDLAALPGGRLAENIMYFARTLRAAGLPVGPGKTLAALEAVETVGVARRDDFYWTLHSIFVNRRDQQEVFDQAFHVFWRNPKFLERLRSLFLPDIALDGEEPEGQELSRRVAEALRAEMPGQSESDEDEEEVEIDAALTYSDKEVLRHQDFEKMTAEEVARAREAIRSMRLPIMEVKTRRYRPTSGSGRADLRASLRAALRQGSDTIPLKFKQRRRRHPPLVILCDISGSMSRYSRMALHFMHAVTNDRDRVHSLVFGTRLSNITRYLRNADVDAALQACGEVVDDWAGGTRIGACLAEFNRVWSRRVLGQGAVVLLITDGLDREGAQGLDAEMERLHKSCRRLIWLNPLLRYEAYEPKTMGAKAIMPHVDDVRSVHNLERGPLGGAGRMSETAVTYPTTDSVLRQAAAWRDAGRKAALATVVATWGSSPRPVGSQLAVDEEGNMLGSVSGGCIEGAVVTEALEIMEGADGGQPRLLEFGVSDENAWEVGLACGGTVQVFVEARDAKRPVALVTDIGDGRQALLDGAAVEGDLPLAPASLAAARAALRDGRSGRLGEAEQLFVQ</sequence>
<dbReference type="SUPFAM" id="SSF53300">
    <property type="entry name" value="vWA-like"/>
    <property type="match status" value="1"/>
</dbReference>
<keyword evidence="1" id="KW-1133">Transmembrane helix</keyword>
<dbReference type="AlphaFoldDB" id="A0A812XWS8"/>
<protein>
    <submittedName>
        <fullName evidence="3">YdbL protein</fullName>
    </submittedName>
</protein>
<comment type="caution">
    <text evidence="3">The sequence shown here is derived from an EMBL/GenBank/DDBJ whole genome shotgun (WGS) entry which is preliminary data.</text>
</comment>
<dbReference type="EMBL" id="CAJNJA010038539">
    <property type="protein sequence ID" value="CAE7748248.1"/>
    <property type="molecule type" value="Genomic_DNA"/>
</dbReference>
<keyword evidence="4" id="KW-1185">Reference proteome</keyword>
<organism evidence="3 4">
    <name type="scientific">Symbiodinium necroappetens</name>
    <dbReference type="NCBI Taxonomy" id="1628268"/>
    <lineage>
        <taxon>Eukaryota</taxon>
        <taxon>Sar</taxon>
        <taxon>Alveolata</taxon>
        <taxon>Dinophyceae</taxon>
        <taxon>Suessiales</taxon>
        <taxon>Symbiodiniaceae</taxon>
        <taxon>Symbiodinium</taxon>
    </lineage>
</organism>
<dbReference type="InterPro" id="IPR003777">
    <property type="entry name" value="XdhC_CoxI"/>
</dbReference>
<evidence type="ECO:0000256" key="1">
    <source>
        <dbReference type="SAM" id="Phobius"/>
    </source>
</evidence>
<accession>A0A812XWS8</accession>
<dbReference type="Pfam" id="PF07728">
    <property type="entry name" value="AAA_5"/>
    <property type="match status" value="1"/>
</dbReference>
<dbReference type="Gene3D" id="3.40.50.410">
    <property type="entry name" value="von Willebrand factor, type A domain"/>
    <property type="match status" value="1"/>
</dbReference>
<reference evidence="3" key="1">
    <citation type="submission" date="2021-02" db="EMBL/GenBank/DDBJ databases">
        <authorList>
            <person name="Dougan E. K."/>
            <person name="Rhodes N."/>
            <person name="Thang M."/>
            <person name="Chan C."/>
        </authorList>
    </citation>
    <scope>NUCLEOTIDE SEQUENCE</scope>
</reference>
<dbReference type="Gene3D" id="3.40.50.300">
    <property type="entry name" value="P-loop containing nucleotide triphosphate hydrolases"/>
    <property type="match status" value="1"/>
</dbReference>
<dbReference type="Pfam" id="PF07027">
    <property type="entry name" value="DUF1318"/>
    <property type="match status" value="1"/>
</dbReference>
<dbReference type="GO" id="GO:0005524">
    <property type="term" value="F:ATP binding"/>
    <property type="evidence" value="ECO:0007669"/>
    <property type="project" value="InterPro"/>
</dbReference>
<dbReference type="InterPro" id="IPR036465">
    <property type="entry name" value="vWFA_dom_sf"/>
</dbReference>
<feature type="transmembrane region" description="Helical" evidence="1">
    <location>
        <begin position="80"/>
        <end position="100"/>
    </location>
</feature>
<evidence type="ECO:0000259" key="2">
    <source>
        <dbReference type="SMART" id="SM00382"/>
    </source>
</evidence>
<feature type="transmembrane region" description="Helical" evidence="1">
    <location>
        <begin position="15"/>
        <end position="37"/>
    </location>
</feature>
<dbReference type="CDD" id="cd00198">
    <property type="entry name" value="vWFA"/>
    <property type="match status" value="1"/>
</dbReference>
<dbReference type="Proteomes" id="UP000601435">
    <property type="component" value="Unassembled WGS sequence"/>
</dbReference>
<gene>
    <name evidence="3" type="primary">ydbL</name>
    <name evidence="3" type="ORF">SNEC2469_LOCUS21685</name>
</gene>
<evidence type="ECO:0000313" key="3">
    <source>
        <dbReference type="EMBL" id="CAE7748248.1"/>
    </source>
</evidence>
<dbReference type="InterPro" id="IPR008309">
    <property type="entry name" value="YdbL"/>
</dbReference>
<feature type="domain" description="AAA+ ATPase" evidence="2">
    <location>
        <begin position="229"/>
        <end position="407"/>
    </location>
</feature>
<keyword evidence="1" id="KW-0472">Membrane</keyword>
<proteinExistence type="predicted"/>
<dbReference type="InterPro" id="IPR027417">
    <property type="entry name" value="P-loop_NTPase"/>
</dbReference>
<dbReference type="GO" id="GO:0016887">
    <property type="term" value="F:ATP hydrolysis activity"/>
    <property type="evidence" value="ECO:0007669"/>
    <property type="project" value="InterPro"/>
</dbReference>
<dbReference type="Pfam" id="PF05762">
    <property type="entry name" value="VWA_CoxE"/>
    <property type="match status" value="1"/>
</dbReference>
<dbReference type="SMART" id="SM00382">
    <property type="entry name" value="AAA"/>
    <property type="match status" value="1"/>
</dbReference>
<dbReference type="InterPro" id="IPR008912">
    <property type="entry name" value="Uncharacterised_CoxE"/>
</dbReference>
<dbReference type="CDD" id="cd00009">
    <property type="entry name" value="AAA"/>
    <property type="match status" value="1"/>
</dbReference>
<dbReference type="InterPro" id="IPR003593">
    <property type="entry name" value="AAA+_ATPase"/>
</dbReference>
<keyword evidence="1" id="KW-0812">Transmembrane</keyword>
<feature type="non-terminal residue" evidence="3">
    <location>
        <position position="1"/>
    </location>
</feature>
<dbReference type="Pfam" id="PF02625">
    <property type="entry name" value="XdhC_CoxI"/>
    <property type="match status" value="1"/>
</dbReference>
<evidence type="ECO:0000313" key="4">
    <source>
        <dbReference type="Proteomes" id="UP000601435"/>
    </source>
</evidence>
<dbReference type="PANTHER" id="PTHR39338">
    <property type="entry name" value="BLL5662 PROTEIN-RELATED"/>
    <property type="match status" value="1"/>
</dbReference>
<feature type="non-terminal residue" evidence="3">
    <location>
        <position position="1079"/>
    </location>
</feature>
<name>A0A812XWS8_9DINO</name>
<dbReference type="PANTHER" id="PTHR39338:SF6">
    <property type="entry name" value="BLL5662 PROTEIN"/>
    <property type="match status" value="1"/>
</dbReference>
<dbReference type="InterPro" id="IPR011704">
    <property type="entry name" value="ATPase_dyneun-rel_AAA"/>
</dbReference>
<dbReference type="SUPFAM" id="SSF52540">
    <property type="entry name" value="P-loop containing nucleoside triphosphate hydrolases"/>
    <property type="match status" value="1"/>
</dbReference>